<dbReference type="RefSeq" id="WP_095661800.1">
    <property type="nucleotide sequence ID" value="NZ_CAUFSP010000050.1"/>
</dbReference>
<accession>A0A2A2M6N3</accession>
<evidence type="ECO:0000313" key="2">
    <source>
        <dbReference type="Proteomes" id="UP000218796"/>
    </source>
</evidence>
<protein>
    <recommendedName>
        <fullName evidence="3">DUF1317 family protein</fullName>
    </recommendedName>
</protein>
<name>A0A2A2M6N3_9GAMM</name>
<comment type="caution">
    <text evidence="1">The sequence shown here is derived from an EMBL/GenBank/DDBJ whole genome shotgun (WGS) entry which is preliminary data.</text>
</comment>
<dbReference type="InterPro" id="IPR009750">
    <property type="entry name" value="DUF1317"/>
</dbReference>
<organism evidence="1 2">
    <name type="scientific">Hafnia paralvei</name>
    <dbReference type="NCBI Taxonomy" id="546367"/>
    <lineage>
        <taxon>Bacteria</taxon>
        <taxon>Pseudomonadati</taxon>
        <taxon>Pseudomonadota</taxon>
        <taxon>Gammaproteobacteria</taxon>
        <taxon>Enterobacterales</taxon>
        <taxon>Hafniaceae</taxon>
        <taxon>Hafnia</taxon>
    </lineage>
</organism>
<reference evidence="1 2" key="1">
    <citation type="submission" date="2017-08" db="EMBL/GenBank/DDBJ databases">
        <title>Draft Genome Sequence of Hafnia alvei CITHA-6 Isolated from Raw Bovine Milk.</title>
        <authorList>
            <person name="Culligan E.P."/>
            <person name="Mcsweeney A."/>
            <person name="O'Doherty C."/>
            <person name="Gleeson E."/>
            <person name="O'Riordan D."/>
            <person name="Sleator R.D."/>
        </authorList>
    </citation>
    <scope>NUCLEOTIDE SEQUENCE [LARGE SCALE GENOMIC DNA]</scope>
    <source>
        <strain evidence="1 2">CITHA-6</strain>
    </source>
</reference>
<dbReference type="EMBL" id="NQMS01000018">
    <property type="protein sequence ID" value="PAV94171.1"/>
    <property type="molecule type" value="Genomic_DNA"/>
</dbReference>
<gene>
    <name evidence="1" type="ORF">CJD50_22315</name>
</gene>
<keyword evidence="2" id="KW-1185">Reference proteome</keyword>
<dbReference type="AlphaFoldDB" id="A0A2A2M6N3"/>
<sequence length="60" mass="6950">MWHPHNDIRVGKVTIPYSGKNNGWLLPDNTFTSNPIKDQRLAEKHNAFLTKLARELHWAA</sequence>
<dbReference type="Proteomes" id="UP000218796">
    <property type="component" value="Unassembled WGS sequence"/>
</dbReference>
<evidence type="ECO:0000313" key="1">
    <source>
        <dbReference type="EMBL" id="PAV94171.1"/>
    </source>
</evidence>
<evidence type="ECO:0008006" key="3">
    <source>
        <dbReference type="Google" id="ProtNLM"/>
    </source>
</evidence>
<proteinExistence type="predicted"/>
<dbReference type="OrthoDB" id="6636769at2"/>
<dbReference type="Pfam" id="PF07026">
    <property type="entry name" value="DUF1317"/>
    <property type="match status" value="1"/>
</dbReference>